<dbReference type="AlphaFoldDB" id="J9GCI9"/>
<sequence>MLACRHRSQFFFRLRHRPFFEYFISRHRIIYIVAAFVTESVHHLTVVTLCQFELLDDDLLEFLKLLIAITNHVCHGSVKLKVSTK</sequence>
<organism evidence="1">
    <name type="scientific">gut metagenome</name>
    <dbReference type="NCBI Taxonomy" id="749906"/>
    <lineage>
        <taxon>unclassified sequences</taxon>
        <taxon>metagenomes</taxon>
        <taxon>organismal metagenomes</taxon>
    </lineage>
</organism>
<dbReference type="EMBL" id="AMCI01003766">
    <property type="protein sequence ID" value="EJW99512.1"/>
    <property type="molecule type" value="Genomic_DNA"/>
</dbReference>
<comment type="caution">
    <text evidence="1">The sequence shown here is derived from an EMBL/GenBank/DDBJ whole genome shotgun (WGS) entry which is preliminary data.</text>
</comment>
<gene>
    <name evidence="1" type="ORF">EVA_12377</name>
</gene>
<evidence type="ECO:0000313" key="1">
    <source>
        <dbReference type="EMBL" id="EJW99512.1"/>
    </source>
</evidence>
<protein>
    <submittedName>
        <fullName evidence="1">Uncharacterized protein</fullName>
    </submittedName>
</protein>
<accession>J9GCI9</accession>
<name>J9GCI9_9ZZZZ</name>
<reference evidence="1" key="1">
    <citation type="journal article" date="2012" name="PLoS ONE">
        <title>Gene sets for utilization of primary and secondary nutrition supplies in the distal gut of endangered iberian lynx.</title>
        <authorList>
            <person name="Alcaide M."/>
            <person name="Messina E."/>
            <person name="Richter M."/>
            <person name="Bargiela R."/>
            <person name="Peplies J."/>
            <person name="Huws S.A."/>
            <person name="Newbold C.J."/>
            <person name="Golyshin P.N."/>
            <person name="Simon M.A."/>
            <person name="Lopez G."/>
            <person name="Yakimov M.M."/>
            <person name="Ferrer M."/>
        </authorList>
    </citation>
    <scope>NUCLEOTIDE SEQUENCE</scope>
</reference>
<proteinExistence type="predicted"/>